<dbReference type="Gene3D" id="3.40.190.10">
    <property type="entry name" value="Periplasmic binding protein-like II"/>
    <property type="match status" value="1"/>
</dbReference>
<comment type="subcellular location">
    <subcellularLocation>
        <location evidence="1">Periplasm</location>
    </subcellularLocation>
</comment>
<comment type="similarity">
    <text evidence="2">Belongs to the bacterial solute-binding protein 5 family.</text>
</comment>
<accession>A0A7W6CXS9</accession>
<dbReference type="GO" id="GO:0042884">
    <property type="term" value="P:microcin transport"/>
    <property type="evidence" value="ECO:0007669"/>
    <property type="project" value="TreeGrafter"/>
</dbReference>
<dbReference type="GO" id="GO:0043190">
    <property type="term" value="C:ATP-binding cassette (ABC) transporter complex"/>
    <property type="evidence" value="ECO:0007669"/>
    <property type="project" value="InterPro"/>
</dbReference>
<comment type="caution">
    <text evidence="5">The sequence shown here is derived from an EMBL/GenBank/DDBJ whole genome shotgun (WGS) entry which is preliminary data.</text>
</comment>
<dbReference type="GO" id="GO:0030288">
    <property type="term" value="C:outer membrane-bounded periplasmic space"/>
    <property type="evidence" value="ECO:0007669"/>
    <property type="project" value="TreeGrafter"/>
</dbReference>
<gene>
    <name evidence="5" type="ORF">GGR24_001713</name>
</gene>
<reference evidence="5 6" key="1">
    <citation type="submission" date="2020-08" db="EMBL/GenBank/DDBJ databases">
        <title>Genomic Encyclopedia of Type Strains, Phase IV (KMG-IV): sequencing the most valuable type-strain genomes for metagenomic binning, comparative biology and taxonomic classification.</title>
        <authorList>
            <person name="Goeker M."/>
        </authorList>
    </citation>
    <scope>NUCLEOTIDE SEQUENCE [LARGE SCALE GENOMIC DNA]</scope>
    <source>
        <strain evidence="5 6">DSM 25481</strain>
    </source>
</reference>
<protein>
    <submittedName>
        <fullName evidence="5">Microcin C transport system substrate-binding protein</fullName>
    </submittedName>
</protein>
<dbReference type="AlphaFoldDB" id="A0A7W6CXS9"/>
<evidence type="ECO:0000256" key="2">
    <source>
        <dbReference type="ARBA" id="ARBA00005695"/>
    </source>
</evidence>
<dbReference type="Pfam" id="PF00496">
    <property type="entry name" value="SBP_bac_5"/>
    <property type="match status" value="1"/>
</dbReference>
<dbReference type="InterPro" id="IPR000914">
    <property type="entry name" value="SBP_5_dom"/>
</dbReference>
<dbReference type="PROSITE" id="PS51318">
    <property type="entry name" value="TAT"/>
    <property type="match status" value="1"/>
</dbReference>
<feature type="domain" description="Solute-binding protein family 5" evidence="4">
    <location>
        <begin position="139"/>
        <end position="545"/>
    </location>
</feature>
<proteinExistence type="inferred from homology"/>
<sequence length="644" mass="71076">MSDFRDDAGSPRLTRRRALVCVGAAAAAGALWSVKARGEQQAAAPSPGAGAAFGPERHGLSAFGDLKYGPDFPHFGYVNPAAPKGGTFSQIPPTRELNQSFTTFNTLNAYILKGDGAQGMGLTFDTLMARATDEPDALYGLVARSVAVSDDGLAYRFRLRPEARFHDGSRLTAGDVKWSLDTLKQKGHPLVAQAIRDLQAVEAESEDSVVLRLAPSRTRDLPLTLAALPIFSSKYYAGKPFDAATLEPPLGSGPYRVGRFEQGRFIEFERVADYWAKDLPVNVGQNNFDKVRFEFFRDRDVGFEAFKARAYLFREEFTSRTWATGYDFPGVRDGRVKRETLADLTPSGGQGWFFNLRRRKFQDPRVREALNLAFDFEWMNRNLMFGAYKRTSSVFQGAPEMMAAGRPEGAELALLEPFRGRIPDEAFGEPYVPPVSDGSGQDRALLRQAMKLLREAGFVSRNGRATNADGETLTIEFLEFDPGLDPHVSAYIKNLKVIGVEATIRLVDAAQFQQRVNAFDFDVVSQRMSMSATPGEGLRQAYSSSSAELPGSNNLSGVANPAVDALVEAIVAAKSRDELNVACRALDRVLRSLRNWIPAWYKDTHTLAYWDAFGRPAEKPRYVRGAPETWWWDAAKAEASGVKA</sequence>
<name>A0A7W6CXS9_9HYPH</name>
<dbReference type="SUPFAM" id="SSF53850">
    <property type="entry name" value="Periplasmic binding protein-like II"/>
    <property type="match status" value="1"/>
</dbReference>
<dbReference type="InterPro" id="IPR030678">
    <property type="entry name" value="Peptide/Ni-bd"/>
</dbReference>
<keyword evidence="6" id="KW-1185">Reference proteome</keyword>
<evidence type="ECO:0000259" key="4">
    <source>
        <dbReference type="Pfam" id="PF00496"/>
    </source>
</evidence>
<dbReference type="PIRSF" id="PIRSF002741">
    <property type="entry name" value="MppA"/>
    <property type="match status" value="1"/>
</dbReference>
<dbReference type="PANTHER" id="PTHR30290">
    <property type="entry name" value="PERIPLASMIC BINDING COMPONENT OF ABC TRANSPORTER"/>
    <property type="match status" value="1"/>
</dbReference>
<dbReference type="EMBL" id="JACIDR010000002">
    <property type="protein sequence ID" value="MBB3973056.1"/>
    <property type="molecule type" value="Genomic_DNA"/>
</dbReference>
<dbReference type="Gene3D" id="3.10.105.10">
    <property type="entry name" value="Dipeptide-binding Protein, Domain 3"/>
    <property type="match status" value="1"/>
</dbReference>
<dbReference type="RefSeq" id="WP_246398176.1">
    <property type="nucleotide sequence ID" value="NZ_JACIDR010000002.1"/>
</dbReference>
<evidence type="ECO:0000313" key="5">
    <source>
        <dbReference type="EMBL" id="MBB3973056.1"/>
    </source>
</evidence>
<dbReference type="GO" id="GO:1904680">
    <property type="term" value="F:peptide transmembrane transporter activity"/>
    <property type="evidence" value="ECO:0007669"/>
    <property type="project" value="TreeGrafter"/>
</dbReference>
<evidence type="ECO:0000256" key="1">
    <source>
        <dbReference type="ARBA" id="ARBA00004418"/>
    </source>
</evidence>
<dbReference type="Proteomes" id="UP000528964">
    <property type="component" value="Unassembled WGS sequence"/>
</dbReference>
<dbReference type="CDD" id="cd08497">
    <property type="entry name" value="MbnE-like"/>
    <property type="match status" value="1"/>
</dbReference>
<organism evidence="5 6">
    <name type="scientific">Hansschlegelia beijingensis</name>
    <dbReference type="NCBI Taxonomy" id="1133344"/>
    <lineage>
        <taxon>Bacteria</taxon>
        <taxon>Pseudomonadati</taxon>
        <taxon>Pseudomonadota</taxon>
        <taxon>Alphaproteobacteria</taxon>
        <taxon>Hyphomicrobiales</taxon>
        <taxon>Methylopilaceae</taxon>
        <taxon>Hansschlegelia</taxon>
    </lineage>
</organism>
<keyword evidence="3" id="KW-0732">Signal</keyword>
<dbReference type="InterPro" id="IPR006311">
    <property type="entry name" value="TAT_signal"/>
</dbReference>
<dbReference type="InterPro" id="IPR039424">
    <property type="entry name" value="SBP_5"/>
</dbReference>
<evidence type="ECO:0000313" key="6">
    <source>
        <dbReference type="Proteomes" id="UP000528964"/>
    </source>
</evidence>
<dbReference type="PANTHER" id="PTHR30290:SF64">
    <property type="entry name" value="ABC TRANSPORTER PERIPLASMIC BINDING PROTEIN"/>
    <property type="match status" value="1"/>
</dbReference>
<evidence type="ECO:0000256" key="3">
    <source>
        <dbReference type="ARBA" id="ARBA00022729"/>
    </source>
</evidence>
<dbReference type="GO" id="GO:0015833">
    <property type="term" value="P:peptide transport"/>
    <property type="evidence" value="ECO:0007669"/>
    <property type="project" value="TreeGrafter"/>
</dbReference>